<evidence type="ECO:0000256" key="3">
    <source>
        <dbReference type="ARBA" id="ARBA00023134"/>
    </source>
</evidence>
<evidence type="ECO:0000259" key="4">
    <source>
        <dbReference type="PROSITE" id="PS50017"/>
    </source>
</evidence>
<dbReference type="PROSITE" id="PS51421">
    <property type="entry name" value="RAS"/>
    <property type="match status" value="1"/>
</dbReference>
<dbReference type="SUPFAM" id="SSF52540">
    <property type="entry name" value="P-loop containing nucleoside triphosphate hydrolases"/>
    <property type="match status" value="2"/>
</dbReference>
<evidence type="ECO:0000313" key="6">
    <source>
        <dbReference type="EMBL" id="CAG2204603.1"/>
    </source>
</evidence>
<dbReference type="EMBL" id="CAJPWZ010000970">
    <property type="protein sequence ID" value="CAG2204603.1"/>
    <property type="molecule type" value="Genomic_DNA"/>
</dbReference>
<dbReference type="GO" id="GO:0003924">
    <property type="term" value="F:GTPase activity"/>
    <property type="evidence" value="ECO:0007669"/>
    <property type="project" value="InterPro"/>
</dbReference>
<sequence length="1144" mass="131169">MAESKDLSFNIVVIAGETATGKSVFIYRFATSTYKLLEHTKGCGYYEKPISVDKTKVQLNIWDTNSLGGTRALLPVYLDGTEGIILTYDIQSQKSLLSASEMIPIINQNCDKKVNRVFVGLKCDLRHNRAVLQEDAQEFADKHNMKYVEASALTGENVEDVFYSLAEDIKRRQEQEMESKSIDRARKAKTRLKRVKLGKQPNLTRSSKIPVTTNHQTVQEVHEKLELLGLETSEDLQEIMKLGTYRCYGNRIFLVGQFSVGKTSLAKVLIGEELPKQRGATDGIWIHIGKAGMNLEDKKWLTLPQGSSNLDIIAGMLISLQRQDMEGMQAEEQCSYSVESYEQPGVSNAAKEMHVAIDKPKEAQTIQPSSDIPVTDEIHAQSSVPQKSGETTSYDKPNKQLQFRNLLSSNIPQWKLKNLIFQAIKEGKYKQNLVFFDIWDFGGQKEFYMTHQLFITSRGIFVLMFNSCHSLHLENDSSIASHHETSAAVYLVHWVNSILTYCKKSRDGFPRILLVATHKDRVQKDKIESCREKLTESLDQLFKSHAGLAHLEYKPLIFINATDINDPEIDLLRQRMIVRASDHPRWGEEMPTAWVPLELQIAEQVELGKNIISKQQLQDLNSKNESMVLSEKQLNTFLKVQHSLGKLLFFDDIKLRDYIIINPVFLIEVLRSIITDKQFWPKEEKLEKIFRSLQDTGRIERMAMYALWNQEAFKHIVPYKEFMINILVYLDILVPPQNLTEDEYHFFVPCMIKKHDNTKYMTRRCSSKNSIIMAYRFVEEVIPPALIYRFLASLVTMWVIKTYKGSSMSFSNLVVVEVDGNHDVAVQVKGRRIVVLLIHTEDVAHIIPTLASSVQECLTAAVHRISEFYSLLSEDGDQNAKYSTPFEIDFGVICESLFRKSVCFFPHRDMPTTGSRTWVCPHGTSHDVKNLSMWFAEKVSCKRCEVNCGGLGRLELEQCPLDKHIIRLVAEIEPYKCRDVVVNLGVTVNTWENLEYQFQHQNPNDLKFMAVFKWKEENKDASFLQLQKALENCHINKHILCQILRDSDPHSGLPRDCLEKTPSMSVLRYISNHIGDSSLQLGIELGLDISEVQHIQHQFKDKLLDQTREILRRWKQNQSQPTVENLVKALFRIGKASCLKGVQF</sequence>
<dbReference type="FunFam" id="3.40.50.300:FF:001447">
    <property type="entry name" value="Ras-related protein Rab-1B"/>
    <property type="match status" value="1"/>
</dbReference>
<keyword evidence="1" id="KW-0677">Repeat</keyword>
<dbReference type="InterPro" id="IPR027417">
    <property type="entry name" value="P-loop_NTPase"/>
</dbReference>
<reference evidence="6" key="1">
    <citation type="submission" date="2021-03" db="EMBL/GenBank/DDBJ databases">
        <authorList>
            <person name="Bekaert M."/>
        </authorList>
    </citation>
    <scope>NUCLEOTIDE SEQUENCE</scope>
</reference>
<proteinExistence type="predicted"/>
<feature type="domain" description="Roc" evidence="5">
    <location>
        <begin position="243"/>
        <end position="583"/>
    </location>
</feature>
<dbReference type="CDD" id="cd00154">
    <property type="entry name" value="Rab"/>
    <property type="match status" value="1"/>
</dbReference>
<keyword evidence="3" id="KW-0342">GTP-binding</keyword>
<dbReference type="Gene3D" id="1.10.533.10">
    <property type="entry name" value="Death Domain, Fas"/>
    <property type="match status" value="2"/>
</dbReference>
<dbReference type="SUPFAM" id="SSF47986">
    <property type="entry name" value="DEATH domain"/>
    <property type="match status" value="1"/>
</dbReference>
<dbReference type="Pfam" id="PF08477">
    <property type="entry name" value="Roc"/>
    <property type="match status" value="1"/>
</dbReference>
<dbReference type="GO" id="GO:0007165">
    <property type="term" value="P:signal transduction"/>
    <property type="evidence" value="ECO:0007669"/>
    <property type="project" value="InterPro"/>
</dbReference>
<dbReference type="InterPro" id="IPR050227">
    <property type="entry name" value="Rab"/>
</dbReference>
<dbReference type="SMART" id="SM00175">
    <property type="entry name" value="RAB"/>
    <property type="match status" value="1"/>
</dbReference>
<organism evidence="6 7">
    <name type="scientific">Mytilus edulis</name>
    <name type="common">Blue mussel</name>
    <dbReference type="NCBI Taxonomy" id="6550"/>
    <lineage>
        <taxon>Eukaryota</taxon>
        <taxon>Metazoa</taxon>
        <taxon>Spiralia</taxon>
        <taxon>Lophotrochozoa</taxon>
        <taxon>Mollusca</taxon>
        <taxon>Bivalvia</taxon>
        <taxon>Autobranchia</taxon>
        <taxon>Pteriomorphia</taxon>
        <taxon>Mytilida</taxon>
        <taxon>Mytiloidea</taxon>
        <taxon>Mytilidae</taxon>
        <taxon>Mytilinae</taxon>
        <taxon>Mytilus</taxon>
    </lineage>
</organism>
<dbReference type="OrthoDB" id="5962960at2759"/>
<dbReference type="InterPro" id="IPR020859">
    <property type="entry name" value="ROC"/>
</dbReference>
<dbReference type="CDD" id="cd01670">
    <property type="entry name" value="Death"/>
    <property type="match status" value="1"/>
</dbReference>
<dbReference type="InterPro" id="IPR005225">
    <property type="entry name" value="Small_GTP-bd"/>
</dbReference>
<dbReference type="PANTHER" id="PTHR47977">
    <property type="entry name" value="RAS-RELATED PROTEIN RAB"/>
    <property type="match status" value="1"/>
</dbReference>
<dbReference type="Proteomes" id="UP000683360">
    <property type="component" value="Unassembled WGS sequence"/>
</dbReference>
<dbReference type="AlphaFoldDB" id="A0A8S3RHN5"/>
<dbReference type="InterPro" id="IPR000488">
    <property type="entry name" value="Death_dom"/>
</dbReference>
<evidence type="ECO:0000313" key="7">
    <source>
        <dbReference type="Proteomes" id="UP000683360"/>
    </source>
</evidence>
<dbReference type="PROSITE" id="PS51419">
    <property type="entry name" value="RAB"/>
    <property type="match status" value="1"/>
</dbReference>
<dbReference type="Pfam" id="PF00071">
    <property type="entry name" value="Ras"/>
    <property type="match status" value="1"/>
</dbReference>
<dbReference type="Gene3D" id="3.40.50.300">
    <property type="entry name" value="P-loop containing nucleotide triphosphate hydrolases"/>
    <property type="match status" value="2"/>
</dbReference>
<evidence type="ECO:0000256" key="2">
    <source>
        <dbReference type="ARBA" id="ARBA00022741"/>
    </source>
</evidence>
<dbReference type="Gene3D" id="3.30.70.1390">
    <property type="entry name" value="ROC domain from the Parkinson's disease-associated leucine-rich repeat kinase 2"/>
    <property type="match status" value="1"/>
</dbReference>
<dbReference type="GO" id="GO:0005525">
    <property type="term" value="F:GTP binding"/>
    <property type="evidence" value="ECO:0007669"/>
    <property type="project" value="UniProtKB-KW"/>
</dbReference>
<dbReference type="PRINTS" id="PR00449">
    <property type="entry name" value="RASTRNSFRMNG"/>
</dbReference>
<comment type="caution">
    <text evidence="6">The sequence shown here is derived from an EMBL/GenBank/DDBJ whole genome shotgun (WGS) entry which is preliminary data.</text>
</comment>
<keyword evidence="7" id="KW-1185">Reference proteome</keyword>
<evidence type="ECO:0000256" key="1">
    <source>
        <dbReference type="ARBA" id="ARBA00022737"/>
    </source>
</evidence>
<dbReference type="NCBIfam" id="TIGR00231">
    <property type="entry name" value="small_GTP"/>
    <property type="match status" value="1"/>
</dbReference>
<name>A0A8S3RHN5_MYTED</name>
<accession>A0A8S3RHN5</accession>
<dbReference type="InterPro" id="IPR036388">
    <property type="entry name" value="WH-like_DNA-bd_sf"/>
</dbReference>
<dbReference type="Gene3D" id="1.10.10.10">
    <property type="entry name" value="Winged helix-like DNA-binding domain superfamily/Winged helix DNA-binding domain"/>
    <property type="match status" value="1"/>
</dbReference>
<evidence type="ECO:0000259" key="5">
    <source>
        <dbReference type="PROSITE" id="PS51424"/>
    </source>
</evidence>
<protein>
    <recommendedName>
        <fullName evidence="8">Roc domain-containing protein</fullName>
    </recommendedName>
</protein>
<dbReference type="InterPro" id="IPR011029">
    <property type="entry name" value="DEATH-like_dom_sf"/>
</dbReference>
<keyword evidence="2" id="KW-0547">Nucleotide-binding</keyword>
<dbReference type="PROSITE" id="PS50017">
    <property type="entry name" value="DEATH_DOMAIN"/>
    <property type="match status" value="1"/>
</dbReference>
<dbReference type="SMART" id="SM00173">
    <property type="entry name" value="RAS"/>
    <property type="match status" value="1"/>
</dbReference>
<gene>
    <name evidence="6" type="ORF">MEDL_19041</name>
</gene>
<evidence type="ECO:0008006" key="8">
    <source>
        <dbReference type="Google" id="ProtNLM"/>
    </source>
</evidence>
<dbReference type="Pfam" id="PF00531">
    <property type="entry name" value="Death"/>
    <property type="match status" value="1"/>
</dbReference>
<dbReference type="PROSITE" id="PS51424">
    <property type="entry name" value="ROC"/>
    <property type="match status" value="1"/>
</dbReference>
<feature type="domain" description="Death" evidence="4">
    <location>
        <begin position="1063"/>
        <end position="1144"/>
    </location>
</feature>
<dbReference type="SMART" id="SM00174">
    <property type="entry name" value="RHO"/>
    <property type="match status" value="1"/>
</dbReference>
<dbReference type="InterPro" id="IPR001806">
    <property type="entry name" value="Small_GTPase"/>
</dbReference>